<dbReference type="EMBL" id="MKZS01000001">
    <property type="protein sequence ID" value="OLT59410.1"/>
    <property type="molecule type" value="Genomic_DNA"/>
</dbReference>
<dbReference type="PANTHER" id="PTHR24321:SF8">
    <property type="entry name" value="ESTRADIOL 17-BETA-DEHYDROGENASE 8-RELATED"/>
    <property type="match status" value="1"/>
</dbReference>
<gene>
    <name evidence="5" type="ORF">BJP37_10480</name>
</gene>
<evidence type="ECO:0000259" key="4">
    <source>
        <dbReference type="SMART" id="SM00822"/>
    </source>
</evidence>
<dbReference type="PROSITE" id="PS00061">
    <property type="entry name" value="ADH_SHORT"/>
    <property type="match status" value="1"/>
</dbReference>
<keyword evidence="6" id="KW-1185">Reference proteome</keyword>
<evidence type="ECO:0000313" key="6">
    <source>
        <dbReference type="Proteomes" id="UP000186657"/>
    </source>
</evidence>
<organism evidence="5 6">
    <name type="scientific">Moorena bouillonii PNG</name>
    <dbReference type="NCBI Taxonomy" id="568701"/>
    <lineage>
        <taxon>Bacteria</taxon>
        <taxon>Bacillati</taxon>
        <taxon>Cyanobacteriota</taxon>
        <taxon>Cyanophyceae</taxon>
        <taxon>Coleofasciculales</taxon>
        <taxon>Coleofasciculaceae</taxon>
        <taxon>Moorena</taxon>
    </lineage>
</organism>
<dbReference type="AlphaFoldDB" id="A0A1U7N0D7"/>
<dbReference type="PRINTS" id="PR00081">
    <property type="entry name" value="GDHRDH"/>
</dbReference>
<dbReference type="FunFam" id="3.40.50.720:FF:000084">
    <property type="entry name" value="Short-chain dehydrogenase reductase"/>
    <property type="match status" value="1"/>
</dbReference>
<proteinExistence type="inferred from homology"/>
<keyword evidence="2" id="KW-0560">Oxidoreductase</keyword>
<dbReference type="Gene3D" id="3.40.50.720">
    <property type="entry name" value="NAD(P)-binding Rossmann-like Domain"/>
    <property type="match status" value="1"/>
</dbReference>
<dbReference type="InterPro" id="IPR036291">
    <property type="entry name" value="NAD(P)-bd_dom_sf"/>
</dbReference>
<keyword evidence="3" id="KW-0520">NAD</keyword>
<dbReference type="PANTHER" id="PTHR24321">
    <property type="entry name" value="DEHYDROGENASES, SHORT CHAIN"/>
    <property type="match status" value="1"/>
</dbReference>
<dbReference type="InterPro" id="IPR002347">
    <property type="entry name" value="SDR_fam"/>
</dbReference>
<accession>A0A1U7N0D7</accession>
<dbReference type="InterPro" id="IPR020904">
    <property type="entry name" value="Sc_DH/Rdtase_CS"/>
</dbReference>
<evidence type="ECO:0000256" key="3">
    <source>
        <dbReference type="ARBA" id="ARBA00023027"/>
    </source>
</evidence>
<dbReference type="CDD" id="cd05233">
    <property type="entry name" value="SDR_c"/>
    <property type="match status" value="1"/>
</dbReference>
<dbReference type="GO" id="GO:0016491">
    <property type="term" value="F:oxidoreductase activity"/>
    <property type="evidence" value="ECO:0007669"/>
    <property type="project" value="UniProtKB-KW"/>
</dbReference>
<dbReference type="SUPFAM" id="SSF51735">
    <property type="entry name" value="NAD(P)-binding Rossmann-fold domains"/>
    <property type="match status" value="1"/>
</dbReference>
<sequence length="275" mass="29753">MHISPELIDLKQIKPTFGCLKDKVVVVTGSTQGLGAAIARQVACSGAAGVVICGRQQDCGKAVADDIQNEFNVKTCFQRTDLRQVEDCQNLVATSCKTFGRIDALVNAAGLSTRGSIENTSPELFDELISVNLRAPFFTIQAAVLAMQKQNSAGSIVNIISISSYGGQSYLAPYVAAKAGLIALTRNVAYSQRWRQIRCNALNIGWTETPNEHKVQLAMGKSENWLEQVQQSLPAKSLLQPHQIAKATTFLLSNDSAPITGSIIDWDQQPVGCWD</sequence>
<dbReference type="NCBIfam" id="NF004847">
    <property type="entry name" value="PRK06198.1"/>
    <property type="match status" value="1"/>
</dbReference>
<comment type="caution">
    <text evidence="5">The sequence shown here is derived from an EMBL/GenBank/DDBJ whole genome shotgun (WGS) entry which is preliminary data.</text>
</comment>
<evidence type="ECO:0000256" key="1">
    <source>
        <dbReference type="ARBA" id="ARBA00006484"/>
    </source>
</evidence>
<protein>
    <recommendedName>
        <fullName evidence="4">Ketoreductase domain-containing protein</fullName>
    </recommendedName>
</protein>
<evidence type="ECO:0000313" key="5">
    <source>
        <dbReference type="EMBL" id="OLT59410.1"/>
    </source>
</evidence>
<dbReference type="SMART" id="SM00822">
    <property type="entry name" value="PKS_KR"/>
    <property type="match status" value="1"/>
</dbReference>
<comment type="similarity">
    <text evidence="1">Belongs to the short-chain dehydrogenases/reductases (SDR) family.</text>
</comment>
<feature type="domain" description="Ketoreductase" evidence="4">
    <location>
        <begin position="23"/>
        <end position="209"/>
    </location>
</feature>
<reference evidence="5 6" key="1">
    <citation type="submission" date="2016-10" db="EMBL/GenBank/DDBJ databases">
        <title>Comparative genomics uncovers the prolific and rare metabolic potential of the cyanobacterial genus Moorea.</title>
        <authorList>
            <person name="Leao T."/>
            <person name="Castelao G."/>
            <person name="Korobeynikov A."/>
            <person name="Monroe E.A."/>
            <person name="Podell S."/>
            <person name="Glukhov E."/>
            <person name="Allen E."/>
            <person name="Gerwick W.H."/>
            <person name="Gerwick L."/>
        </authorList>
    </citation>
    <scope>NUCLEOTIDE SEQUENCE [LARGE SCALE GENOMIC DNA]</scope>
    <source>
        <strain evidence="5 6">PNG5-198</strain>
    </source>
</reference>
<dbReference type="Proteomes" id="UP000186657">
    <property type="component" value="Unassembled WGS sequence"/>
</dbReference>
<evidence type="ECO:0000256" key="2">
    <source>
        <dbReference type="ARBA" id="ARBA00023002"/>
    </source>
</evidence>
<dbReference type="PRINTS" id="PR00080">
    <property type="entry name" value="SDRFAMILY"/>
</dbReference>
<dbReference type="InterPro" id="IPR057326">
    <property type="entry name" value="KR_dom"/>
</dbReference>
<name>A0A1U7N0D7_9CYAN</name>
<dbReference type="RefSeq" id="WP_075898762.1">
    <property type="nucleotide sequence ID" value="NZ_MKZS01000001.1"/>
</dbReference>
<dbReference type="Pfam" id="PF13561">
    <property type="entry name" value="adh_short_C2"/>
    <property type="match status" value="1"/>
</dbReference>